<organism evidence="2 3">
    <name type="scientific">Methylotuvimicrobium alcaliphilum (strain DSM 19304 / NCIMB 14124 / VKM B-2133 / 20Z)</name>
    <name type="common">Methylomicrobium alcaliphilum</name>
    <dbReference type="NCBI Taxonomy" id="1091494"/>
    <lineage>
        <taxon>Bacteria</taxon>
        <taxon>Pseudomonadati</taxon>
        <taxon>Pseudomonadota</taxon>
        <taxon>Gammaproteobacteria</taxon>
        <taxon>Methylococcales</taxon>
        <taxon>Methylococcaceae</taxon>
        <taxon>Methylotuvimicrobium</taxon>
    </lineage>
</organism>
<evidence type="ECO:0000313" key="3">
    <source>
        <dbReference type="Proteomes" id="UP000008315"/>
    </source>
</evidence>
<sequence>MWLLAGLGAVLTLAFYIQQGYESLIPDRYRDNGDGTVTDITTGLQWMRCSLGQTWQNSTCTGEASRYTFDDALQAGRQRVFAGHSDWRVPTIAELKTLIYCSSGLPKTWNDTGEVCGGDYQRPTIQQSAFPNTSASFVWSSSPHADVSGVAWYVHFYNGHVGSSSKTSHYRVRLVRGGQ</sequence>
<dbReference type="Pfam" id="PF07603">
    <property type="entry name" value="Lcl_C"/>
    <property type="match status" value="1"/>
</dbReference>
<dbReference type="InterPro" id="IPR011460">
    <property type="entry name" value="Lcl_C"/>
</dbReference>
<dbReference type="Proteomes" id="UP000008315">
    <property type="component" value="Chromosome"/>
</dbReference>
<dbReference type="AlphaFoldDB" id="G4T465"/>
<dbReference type="STRING" id="1091494.MEALZ_2116"/>
<dbReference type="PANTHER" id="PTHR35812">
    <property type="entry name" value="LIPOPROTEIN"/>
    <property type="match status" value="1"/>
</dbReference>
<dbReference type="PANTHER" id="PTHR35812:SF1">
    <property type="entry name" value="LIPOPROTEIN"/>
    <property type="match status" value="1"/>
</dbReference>
<proteinExistence type="predicted"/>
<feature type="domain" description="Lcl C-terminal" evidence="1">
    <location>
        <begin position="35"/>
        <end position="176"/>
    </location>
</feature>
<dbReference type="KEGG" id="mah:MEALZ_2116"/>
<evidence type="ECO:0000313" key="2">
    <source>
        <dbReference type="EMBL" id="CCE23802.1"/>
    </source>
</evidence>
<accession>G4T465</accession>
<name>G4T465_META2</name>
<gene>
    <name evidence="2" type="ordered locus">MEALZ_2116</name>
</gene>
<reference evidence="3" key="1">
    <citation type="journal article" date="2012" name="J. Bacteriol.">
        <title>Genome sequence of the haloalkaliphilic methanotrophic bacterium Methylomicrobium alcaliphilum 20Z.</title>
        <authorList>
            <person name="Vuilleumier S."/>
            <person name="Khmelenina V.N."/>
            <person name="Bringel F."/>
            <person name="Reshetnikov A.S."/>
            <person name="Lajus A."/>
            <person name="Mangenot S."/>
            <person name="Rouy Z."/>
            <person name="Op den Camp H.J."/>
            <person name="Jetten M.S."/>
            <person name="Dispirito A.A."/>
            <person name="Dunfield P."/>
            <person name="Klotz M.G."/>
            <person name="Semrau J.D."/>
            <person name="Stein L.Y."/>
            <person name="Barbe V."/>
            <person name="Medigue C."/>
            <person name="Trotsenko Y.A."/>
            <person name="Kalyuzhnaya M.G."/>
        </authorList>
    </citation>
    <scope>NUCLEOTIDE SEQUENCE [LARGE SCALE GENOMIC DNA]</scope>
    <source>
        <strain evidence="3">DSM 19304 / NCIMB 14124 / VKM B-2133 / 20Z</strain>
    </source>
</reference>
<dbReference type="RefSeq" id="WP_014148592.1">
    <property type="nucleotide sequence ID" value="NC_016112.1"/>
</dbReference>
<evidence type="ECO:0000259" key="1">
    <source>
        <dbReference type="Pfam" id="PF07603"/>
    </source>
</evidence>
<protein>
    <submittedName>
        <fullName evidence="2">Lipoprotein</fullName>
    </submittedName>
</protein>
<dbReference type="EMBL" id="FO082060">
    <property type="protein sequence ID" value="CCE23802.1"/>
    <property type="molecule type" value="Genomic_DNA"/>
</dbReference>
<keyword evidence="3" id="KW-1185">Reference proteome</keyword>
<keyword evidence="2" id="KW-0449">Lipoprotein</keyword>
<dbReference type="HOGENOM" id="CLU_101405_1_2_6"/>